<feature type="domain" description="Gfo/Idh/MocA-like oxidoreductase N-terminal" evidence="3">
    <location>
        <begin position="21"/>
        <end position="138"/>
    </location>
</feature>
<evidence type="ECO:0000256" key="2">
    <source>
        <dbReference type="ARBA" id="ARBA00023027"/>
    </source>
</evidence>
<evidence type="ECO:0000259" key="3">
    <source>
        <dbReference type="Pfam" id="PF01408"/>
    </source>
</evidence>
<dbReference type="InterPro" id="IPR050463">
    <property type="entry name" value="Gfo/Idh/MocA_oxidrdct_glycsds"/>
</dbReference>
<dbReference type="SUPFAM" id="SSF51735">
    <property type="entry name" value="NAD(P)-binding Rossmann-fold domains"/>
    <property type="match status" value="1"/>
</dbReference>
<reference evidence="5 6" key="1">
    <citation type="submission" date="2019-08" db="EMBL/GenBank/DDBJ databases">
        <title>Bacterial whole genome sequence for Glaciihabitans sp. CHu50b-6-2.</title>
        <authorList>
            <person name="Jin L."/>
        </authorList>
    </citation>
    <scope>NUCLEOTIDE SEQUENCE [LARGE SCALE GENOMIC DNA]</scope>
    <source>
        <strain evidence="5 6">CHu50b-6-2</strain>
    </source>
</reference>
<dbReference type="Gene3D" id="3.40.50.720">
    <property type="entry name" value="NAD(P)-binding Rossmann-like Domain"/>
    <property type="match status" value="1"/>
</dbReference>
<dbReference type="Proteomes" id="UP000321379">
    <property type="component" value="Unassembled WGS sequence"/>
</dbReference>
<dbReference type="InterPro" id="IPR036291">
    <property type="entry name" value="NAD(P)-bd_dom_sf"/>
</dbReference>
<dbReference type="InterPro" id="IPR000683">
    <property type="entry name" value="Gfo/Idh/MocA-like_OxRdtase_N"/>
</dbReference>
<dbReference type="EMBL" id="VRMG01000006">
    <property type="protein sequence ID" value="TXN30613.1"/>
    <property type="molecule type" value="Genomic_DNA"/>
</dbReference>
<name>A0A5C8UQ47_9MICO</name>
<keyword evidence="1" id="KW-0560">Oxidoreductase</keyword>
<keyword evidence="2" id="KW-0520">NAD</keyword>
<comment type="caution">
    <text evidence="5">The sequence shown here is derived from an EMBL/GenBank/DDBJ whole genome shotgun (WGS) entry which is preliminary data.</text>
</comment>
<dbReference type="PANTHER" id="PTHR43818">
    <property type="entry name" value="BCDNA.GH03377"/>
    <property type="match status" value="1"/>
</dbReference>
<dbReference type="SUPFAM" id="SSF55347">
    <property type="entry name" value="Glyceraldehyde-3-phosphate dehydrogenase-like, C-terminal domain"/>
    <property type="match status" value="1"/>
</dbReference>
<feature type="domain" description="GFO/IDH/MocA-like oxidoreductase" evidence="4">
    <location>
        <begin position="157"/>
        <end position="266"/>
    </location>
</feature>
<evidence type="ECO:0000313" key="5">
    <source>
        <dbReference type="EMBL" id="TXN30613.1"/>
    </source>
</evidence>
<proteinExistence type="predicted"/>
<keyword evidence="6" id="KW-1185">Reference proteome</keyword>
<dbReference type="AlphaFoldDB" id="A0A5C8UQ47"/>
<accession>A0A5C8UQ47</accession>
<evidence type="ECO:0000313" key="6">
    <source>
        <dbReference type="Proteomes" id="UP000321379"/>
    </source>
</evidence>
<evidence type="ECO:0000259" key="4">
    <source>
        <dbReference type="Pfam" id="PF22725"/>
    </source>
</evidence>
<dbReference type="Pfam" id="PF22725">
    <property type="entry name" value="GFO_IDH_MocA_C3"/>
    <property type="match status" value="1"/>
</dbReference>
<organism evidence="5 6">
    <name type="scientific">Lacisediminihabitans profunda</name>
    <dbReference type="NCBI Taxonomy" id="2594790"/>
    <lineage>
        <taxon>Bacteria</taxon>
        <taxon>Bacillati</taxon>
        <taxon>Actinomycetota</taxon>
        <taxon>Actinomycetes</taxon>
        <taxon>Micrococcales</taxon>
        <taxon>Microbacteriaceae</taxon>
        <taxon>Lacisediminihabitans</taxon>
    </lineage>
</organism>
<sequence>MTSTMTEKIDHPTAPGDRLPVVVVGAGAMGTAWIRMLATSPHAVPVGVVDLDLDLAASAVATLGLDGAVVGDSVAEVAERAGAAAVVNVTVPQAHRIVNEQALRAGLPVLCEKPLAPTVAEALRQVAIADLTGGLLMVSQSRRYFNHLAAFRDAVEQLGPLAAVHAQFFHADHEPGFREQMAHPLLVDMSIHHFDMLRYLTDDVPVAVRCSSWNPPWSWFAGDAAATAEFELDSGARFVYSGSRCTPGLQTSWNADWRVYAERGAASWDGDDVVRVDAEGIGFDVPARPEGIEASLEEFVTSLRAGTTPQNEVRANVLSLAMVEGAIRSSERGGERVVVAELLEESLAQAITDEQRDDVAGVLRSWTSAADGIATPAWGSAPAAIASGGAQ</sequence>
<gene>
    <name evidence="5" type="ORF">FVP33_08820</name>
</gene>
<dbReference type="GO" id="GO:0000166">
    <property type="term" value="F:nucleotide binding"/>
    <property type="evidence" value="ECO:0007669"/>
    <property type="project" value="InterPro"/>
</dbReference>
<dbReference type="PANTHER" id="PTHR43818:SF11">
    <property type="entry name" value="BCDNA.GH03377"/>
    <property type="match status" value="1"/>
</dbReference>
<evidence type="ECO:0000256" key="1">
    <source>
        <dbReference type="ARBA" id="ARBA00023002"/>
    </source>
</evidence>
<protein>
    <submittedName>
        <fullName evidence="5">Gfo/Idh/MocA family oxidoreductase</fullName>
    </submittedName>
</protein>
<dbReference type="InterPro" id="IPR055170">
    <property type="entry name" value="GFO_IDH_MocA-like_dom"/>
</dbReference>
<dbReference type="GO" id="GO:0016491">
    <property type="term" value="F:oxidoreductase activity"/>
    <property type="evidence" value="ECO:0007669"/>
    <property type="project" value="UniProtKB-KW"/>
</dbReference>
<dbReference type="Gene3D" id="3.30.360.10">
    <property type="entry name" value="Dihydrodipicolinate Reductase, domain 2"/>
    <property type="match status" value="1"/>
</dbReference>
<dbReference type="Pfam" id="PF01408">
    <property type="entry name" value="GFO_IDH_MocA"/>
    <property type="match status" value="1"/>
</dbReference>